<reference evidence="1" key="1">
    <citation type="submission" date="2006-10" db="EMBL/GenBank/DDBJ databases">
        <authorList>
            <person name="Amadeo P."/>
            <person name="Zhao Q."/>
            <person name="Wortman J."/>
            <person name="Fraser-Liggett C."/>
            <person name="Carlton J."/>
        </authorList>
    </citation>
    <scope>NUCLEOTIDE SEQUENCE</scope>
    <source>
        <strain evidence="1">G3</strain>
    </source>
</reference>
<dbReference type="RefSeq" id="XP_001581895.1">
    <property type="nucleotide sequence ID" value="XM_001581845.1"/>
</dbReference>
<name>A2DFI1_TRIV3</name>
<dbReference type="AlphaFoldDB" id="A2DFI1"/>
<proteinExistence type="predicted"/>
<organism evidence="1 2">
    <name type="scientific">Trichomonas vaginalis (strain ATCC PRA-98 / G3)</name>
    <dbReference type="NCBI Taxonomy" id="412133"/>
    <lineage>
        <taxon>Eukaryota</taxon>
        <taxon>Metamonada</taxon>
        <taxon>Parabasalia</taxon>
        <taxon>Trichomonadida</taxon>
        <taxon>Trichomonadidae</taxon>
        <taxon>Trichomonas</taxon>
    </lineage>
</organism>
<dbReference type="Proteomes" id="UP000001542">
    <property type="component" value="Unassembled WGS sequence"/>
</dbReference>
<gene>
    <name evidence="1" type="ORF">TVAG_437350</name>
</gene>
<sequence>MDYEPHVYIPFHVLPSGVEPLQSNKLSFNYKKNNFELFGDTENHYRFAFTADGITLNINDKNASMHSKYLSYDTNTLCTCTLKFDIDTFKIAARLGQKAAQLYIQKTYPNLVSSWNLGFGDRFVEYSISRKNPDINFGYYYSVNAKSFHFSVEDPKIKYAIQILFPKLTIGITHPSYTYLKLRTRRGNATVGLTTRQQLNQIFAFARFSHHWENSKIFWCYEAAKGLSAGFYRDFMEKRLKAKIFTTSNNVIANTEYKINDNFITTATVGTDIKKFNFNFNFGITMLDDN</sequence>
<evidence type="ECO:0000313" key="2">
    <source>
        <dbReference type="Proteomes" id="UP000001542"/>
    </source>
</evidence>
<evidence type="ECO:0000313" key="1">
    <source>
        <dbReference type="EMBL" id="EAY20909.1"/>
    </source>
</evidence>
<keyword evidence="2" id="KW-1185">Reference proteome</keyword>
<accession>A2DFI1</accession>
<dbReference type="EMBL" id="DS113194">
    <property type="protein sequence ID" value="EAY20909.1"/>
    <property type="molecule type" value="Genomic_DNA"/>
</dbReference>
<reference evidence="1" key="2">
    <citation type="journal article" date="2007" name="Science">
        <title>Draft genome sequence of the sexually transmitted pathogen Trichomonas vaginalis.</title>
        <authorList>
            <person name="Carlton J.M."/>
            <person name="Hirt R.P."/>
            <person name="Silva J.C."/>
            <person name="Delcher A.L."/>
            <person name="Schatz M."/>
            <person name="Zhao Q."/>
            <person name="Wortman J.R."/>
            <person name="Bidwell S.L."/>
            <person name="Alsmark U.C.M."/>
            <person name="Besteiro S."/>
            <person name="Sicheritz-Ponten T."/>
            <person name="Noel C.J."/>
            <person name="Dacks J.B."/>
            <person name="Foster P.G."/>
            <person name="Simillion C."/>
            <person name="Van de Peer Y."/>
            <person name="Miranda-Saavedra D."/>
            <person name="Barton G.J."/>
            <person name="Westrop G.D."/>
            <person name="Mueller S."/>
            <person name="Dessi D."/>
            <person name="Fiori P.L."/>
            <person name="Ren Q."/>
            <person name="Paulsen I."/>
            <person name="Zhang H."/>
            <person name="Bastida-Corcuera F.D."/>
            <person name="Simoes-Barbosa A."/>
            <person name="Brown M.T."/>
            <person name="Hayes R.D."/>
            <person name="Mukherjee M."/>
            <person name="Okumura C.Y."/>
            <person name="Schneider R."/>
            <person name="Smith A.J."/>
            <person name="Vanacova S."/>
            <person name="Villalvazo M."/>
            <person name="Haas B.J."/>
            <person name="Pertea M."/>
            <person name="Feldblyum T.V."/>
            <person name="Utterback T.R."/>
            <person name="Shu C.L."/>
            <person name="Osoegawa K."/>
            <person name="de Jong P.J."/>
            <person name="Hrdy I."/>
            <person name="Horvathova L."/>
            <person name="Zubacova Z."/>
            <person name="Dolezal P."/>
            <person name="Malik S.B."/>
            <person name="Logsdon J.M. Jr."/>
            <person name="Henze K."/>
            <person name="Gupta A."/>
            <person name="Wang C.C."/>
            <person name="Dunne R.L."/>
            <person name="Upcroft J.A."/>
            <person name="Upcroft P."/>
            <person name="White O."/>
            <person name="Salzberg S.L."/>
            <person name="Tang P."/>
            <person name="Chiu C.-H."/>
            <person name="Lee Y.-S."/>
            <person name="Embley T.M."/>
            <person name="Coombs G.H."/>
            <person name="Mottram J.C."/>
            <person name="Tachezy J."/>
            <person name="Fraser-Liggett C.M."/>
            <person name="Johnson P.J."/>
        </authorList>
    </citation>
    <scope>NUCLEOTIDE SEQUENCE [LARGE SCALE GENOMIC DNA]</scope>
    <source>
        <strain evidence="1">G3</strain>
    </source>
</reference>
<dbReference type="VEuPathDB" id="TrichDB:TVAGG3_0564720"/>
<dbReference type="VEuPathDB" id="TrichDB:TVAG_437350"/>
<dbReference type="KEGG" id="tva:5466455"/>
<protein>
    <submittedName>
        <fullName evidence="1">Uncharacterized protein</fullName>
    </submittedName>
</protein>
<dbReference type="InParanoid" id="A2DFI1"/>